<feature type="region of interest" description="Disordered" evidence="1">
    <location>
        <begin position="141"/>
        <end position="160"/>
    </location>
</feature>
<evidence type="ECO:0000256" key="1">
    <source>
        <dbReference type="SAM" id="MobiDB-lite"/>
    </source>
</evidence>
<dbReference type="PANTHER" id="PTHR34828:SF1">
    <property type="entry name" value="TESTIS-EXPRESSED PROTEIN 45"/>
    <property type="match status" value="1"/>
</dbReference>
<protein>
    <submittedName>
        <fullName evidence="2">Uncharacterized protein</fullName>
    </submittedName>
</protein>
<dbReference type="InterPro" id="IPR028001">
    <property type="entry name" value="SAXO5"/>
</dbReference>
<feature type="compositionally biased region" description="Basic and acidic residues" evidence="1">
    <location>
        <begin position="151"/>
        <end position="160"/>
    </location>
</feature>
<accession>A0ABY7DMA1</accession>
<proteinExistence type="predicted"/>
<sequence length="431" mass="49482">MSAAEVVAPIIKQKTGQDFLESTSFRIGQDDQLTNQRMDSIFKSDYPPYGTYGRPAGARPPPLSEVMHRDQKFFSERESETTKSFEYRHLPKPEIQGASGKLRVTNFKMDRDISKFNNFETVHNSYFTPKMGDAYKRVEGAGTRQSNIPQGDREKEPQPLTDYRDIYNVPTGDPRNVVERETTMNASFQDMSNQNQRQPYNTEHVSKVLNQTNFKQQDGHYKWNDYRSTATSSYMPSVIPVERFKPGKHRNHSDFPEGDLDNQRVNERVNLTTNRFYHGNPPRGLHNTIISGANLRTRSNVWFGEPLLGSSFYNTTNSRSFSAKTVPYTYNRQSFYKESDIPVNYYGKGERNHTTAFSDYKDPRKVKTAPNSQAIENLKMSHILPPISNLRNFNTTHNDTFYPKSSERYSYDAGRLQKSSVPLGTMAGVSD</sequence>
<organism evidence="2 3">
    <name type="scientific">Mya arenaria</name>
    <name type="common">Soft-shell clam</name>
    <dbReference type="NCBI Taxonomy" id="6604"/>
    <lineage>
        <taxon>Eukaryota</taxon>
        <taxon>Metazoa</taxon>
        <taxon>Spiralia</taxon>
        <taxon>Lophotrochozoa</taxon>
        <taxon>Mollusca</taxon>
        <taxon>Bivalvia</taxon>
        <taxon>Autobranchia</taxon>
        <taxon>Heteroconchia</taxon>
        <taxon>Euheterodonta</taxon>
        <taxon>Imparidentia</taxon>
        <taxon>Neoheterodontei</taxon>
        <taxon>Myida</taxon>
        <taxon>Myoidea</taxon>
        <taxon>Myidae</taxon>
        <taxon>Mya</taxon>
    </lineage>
</organism>
<dbReference type="Pfam" id="PF15373">
    <property type="entry name" value="SAXO5-like"/>
    <property type="match status" value="1"/>
</dbReference>
<dbReference type="EMBL" id="CP111014">
    <property type="protein sequence ID" value="WAQ98819.1"/>
    <property type="molecule type" value="Genomic_DNA"/>
</dbReference>
<evidence type="ECO:0000313" key="2">
    <source>
        <dbReference type="EMBL" id="WAQ98819.1"/>
    </source>
</evidence>
<reference evidence="2" key="1">
    <citation type="submission" date="2022-11" db="EMBL/GenBank/DDBJ databases">
        <title>Centuries of genome instability and evolution in soft-shell clam transmissible cancer (bioRxiv).</title>
        <authorList>
            <person name="Hart S.F.M."/>
            <person name="Yonemitsu M.A."/>
            <person name="Giersch R.M."/>
            <person name="Beal B.F."/>
            <person name="Arriagada G."/>
            <person name="Davis B.W."/>
            <person name="Ostrander E.A."/>
            <person name="Goff S.P."/>
            <person name="Metzger M.J."/>
        </authorList>
    </citation>
    <scope>NUCLEOTIDE SEQUENCE</scope>
    <source>
        <strain evidence="2">MELC-2E11</strain>
        <tissue evidence="2">Siphon/mantle</tissue>
    </source>
</reference>
<dbReference type="PANTHER" id="PTHR34828">
    <property type="entry name" value="TESTIS-EXPRESSED PROTEIN 45"/>
    <property type="match status" value="1"/>
</dbReference>
<gene>
    <name evidence="2" type="ORF">MAR_023192</name>
</gene>
<keyword evidence="3" id="KW-1185">Reference proteome</keyword>
<dbReference type="Proteomes" id="UP001164746">
    <property type="component" value="Chromosome 3"/>
</dbReference>
<name>A0ABY7DMA1_MYAAR</name>
<evidence type="ECO:0000313" key="3">
    <source>
        <dbReference type="Proteomes" id="UP001164746"/>
    </source>
</evidence>